<proteinExistence type="predicted"/>
<sequence length="110" mass="12504">MDAVGHSGPGQQQNASAFPLPPEHFAYFTSKNLERARSLSEEQAREDKELGYLFPPPVIKDNEFMLFGRVWLTRERFPSLEDQGIEQLYSNVEPGKYDRTSGEGCANKHD</sequence>
<gene>
    <name evidence="1" type="primary">MED7_2</name>
    <name evidence="1" type="ORF">EV182_000578</name>
</gene>
<comment type="caution">
    <text evidence="1">The sequence shown here is derived from an EMBL/GenBank/DDBJ whole genome shotgun (WGS) entry which is preliminary data.</text>
</comment>
<evidence type="ECO:0000313" key="2">
    <source>
        <dbReference type="Proteomes" id="UP001145114"/>
    </source>
</evidence>
<evidence type="ECO:0000313" key="1">
    <source>
        <dbReference type="EMBL" id="KAJ1675786.1"/>
    </source>
</evidence>
<protein>
    <submittedName>
        <fullName evidence="1">Mediator of RNA polymerase II transcription subunit 7</fullName>
    </submittedName>
</protein>
<accession>A0ACC1HHF8</accession>
<name>A0ACC1HHF8_9FUNG</name>
<keyword evidence="2" id="KW-1185">Reference proteome</keyword>
<organism evidence="1 2">
    <name type="scientific">Spiromyces aspiralis</name>
    <dbReference type="NCBI Taxonomy" id="68401"/>
    <lineage>
        <taxon>Eukaryota</taxon>
        <taxon>Fungi</taxon>
        <taxon>Fungi incertae sedis</taxon>
        <taxon>Zoopagomycota</taxon>
        <taxon>Kickxellomycotina</taxon>
        <taxon>Kickxellomycetes</taxon>
        <taxon>Kickxellales</taxon>
        <taxon>Kickxellaceae</taxon>
        <taxon>Spiromyces</taxon>
    </lineage>
</organism>
<reference evidence="1" key="1">
    <citation type="submission" date="2022-06" db="EMBL/GenBank/DDBJ databases">
        <title>Phylogenomic reconstructions and comparative analyses of Kickxellomycotina fungi.</title>
        <authorList>
            <person name="Reynolds N.K."/>
            <person name="Stajich J.E."/>
            <person name="Barry K."/>
            <person name="Grigoriev I.V."/>
            <person name="Crous P."/>
            <person name="Smith M.E."/>
        </authorList>
    </citation>
    <scope>NUCLEOTIDE SEQUENCE</scope>
    <source>
        <strain evidence="1">RSA 2271</strain>
    </source>
</reference>
<dbReference type="EMBL" id="JAMZIH010005173">
    <property type="protein sequence ID" value="KAJ1675786.1"/>
    <property type="molecule type" value="Genomic_DNA"/>
</dbReference>
<dbReference type="Proteomes" id="UP001145114">
    <property type="component" value="Unassembled WGS sequence"/>
</dbReference>